<keyword evidence="5" id="KW-0547">Nucleotide-binding</keyword>
<reference evidence="18" key="1">
    <citation type="submission" date="2022-10" db="EMBL/GenBank/DDBJ databases">
        <title>The complete genomes of actinobacterial strains from the NBC collection.</title>
        <authorList>
            <person name="Joergensen T.S."/>
            <person name="Alvarez Arevalo M."/>
            <person name="Sterndorff E.B."/>
            <person name="Faurdal D."/>
            <person name="Vuksanovic O."/>
            <person name="Mourched A.-S."/>
            <person name="Charusanti P."/>
            <person name="Shaw S."/>
            <person name="Blin K."/>
            <person name="Weber T."/>
        </authorList>
    </citation>
    <scope>NUCLEOTIDE SEQUENCE</scope>
    <source>
        <strain evidence="18">NBC 00180</strain>
    </source>
</reference>
<dbReference type="FunFam" id="3.60.40.10:FF:000005">
    <property type="entry name" value="Serine/threonine protein phosphatase"/>
    <property type="match status" value="1"/>
</dbReference>
<dbReference type="InterPro" id="IPR029016">
    <property type="entry name" value="GAF-like_dom_sf"/>
</dbReference>
<dbReference type="InterPro" id="IPR003018">
    <property type="entry name" value="GAF"/>
</dbReference>
<evidence type="ECO:0000256" key="12">
    <source>
        <dbReference type="ARBA" id="ARBA00047761"/>
    </source>
</evidence>
<dbReference type="GO" id="GO:0016301">
    <property type="term" value="F:kinase activity"/>
    <property type="evidence" value="ECO:0007669"/>
    <property type="project" value="UniProtKB-KW"/>
</dbReference>
<evidence type="ECO:0000256" key="7">
    <source>
        <dbReference type="ARBA" id="ARBA00022801"/>
    </source>
</evidence>
<evidence type="ECO:0000256" key="9">
    <source>
        <dbReference type="ARBA" id="ARBA00022842"/>
    </source>
</evidence>
<dbReference type="EC" id="3.1.3.16" evidence="1"/>
<dbReference type="PROSITE" id="PS50112">
    <property type="entry name" value="PAS"/>
    <property type="match status" value="2"/>
</dbReference>
<keyword evidence="2" id="KW-0597">Phosphoprotein</keyword>
<feature type="domain" description="PAS" evidence="16">
    <location>
        <begin position="23"/>
        <end position="87"/>
    </location>
</feature>
<evidence type="ECO:0000256" key="6">
    <source>
        <dbReference type="ARBA" id="ARBA00022777"/>
    </source>
</evidence>
<dbReference type="FunFam" id="3.30.450.20:FF:000120">
    <property type="entry name" value="PAS domain S-box protein"/>
    <property type="match status" value="1"/>
</dbReference>
<dbReference type="Pfam" id="PF08448">
    <property type="entry name" value="PAS_4"/>
    <property type="match status" value="2"/>
</dbReference>
<organism evidence="18">
    <name type="scientific">Streptomyces sp. NBC_00180</name>
    <dbReference type="NCBI Taxonomy" id="2903632"/>
    <lineage>
        <taxon>Bacteria</taxon>
        <taxon>Bacillati</taxon>
        <taxon>Actinomycetota</taxon>
        <taxon>Actinomycetes</taxon>
        <taxon>Kitasatosporales</taxon>
        <taxon>Streptomycetaceae</taxon>
        <taxon>Streptomyces</taxon>
    </lineage>
</organism>
<dbReference type="InterPro" id="IPR000014">
    <property type="entry name" value="PAS"/>
</dbReference>
<dbReference type="InterPro" id="IPR035965">
    <property type="entry name" value="PAS-like_dom_sf"/>
</dbReference>
<keyword evidence="11" id="KW-0464">Manganese</keyword>
<dbReference type="CDD" id="cd00130">
    <property type="entry name" value="PAS"/>
    <property type="match status" value="2"/>
</dbReference>
<dbReference type="SMART" id="SM00331">
    <property type="entry name" value="PP2C_SIG"/>
    <property type="match status" value="1"/>
</dbReference>
<dbReference type="Pfam" id="PF07228">
    <property type="entry name" value="SpoIIE"/>
    <property type="match status" value="1"/>
</dbReference>
<dbReference type="Gene3D" id="3.60.40.10">
    <property type="entry name" value="PPM-type phosphatase domain"/>
    <property type="match status" value="1"/>
</dbReference>
<keyword evidence="10" id="KW-0904">Protein phosphatase</keyword>
<dbReference type="SMART" id="SM00065">
    <property type="entry name" value="GAF"/>
    <property type="match status" value="1"/>
</dbReference>
<evidence type="ECO:0000256" key="3">
    <source>
        <dbReference type="ARBA" id="ARBA00022679"/>
    </source>
</evidence>
<name>A0AAU1HT33_9ACTN</name>
<comment type="catalytic activity">
    <reaction evidence="12">
        <text>O-phospho-L-seryl-[protein] + H2O = L-seryl-[protein] + phosphate</text>
        <dbReference type="Rhea" id="RHEA:20629"/>
        <dbReference type="Rhea" id="RHEA-COMP:9863"/>
        <dbReference type="Rhea" id="RHEA-COMP:11604"/>
        <dbReference type="ChEBI" id="CHEBI:15377"/>
        <dbReference type="ChEBI" id="CHEBI:29999"/>
        <dbReference type="ChEBI" id="CHEBI:43474"/>
        <dbReference type="ChEBI" id="CHEBI:83421"/>
        <dbReference type="EC" id="3.1.3.16"/>
    </reaction>
</comment>
<evidence type="ECO:0000256" key="1">
    <source>
        <dbReference type="ARBA" id="ARBA00013081"/>
    </source>
</evidence>
<keyword evidence="8" id="KW-0067">ATP-binding</keyword>
<dbReference type="GO" id="GO:0004722">
    <property type="term" value="F:protein serine/threonine phosphatase activity"/>
    <property type="evidence" value="ECO:0007669"/>
    <property type="project" value="UniProtKB-EC"/>
</dbReference>
<dbReference type="InterPro" id="IPR001932">
    <property type="entry name" value="PPM-type_phosphatase-like_dom"/>
</dbReference>
<feature type="domain" description="PAS" evidence="16">
    <location>
        <begin position="138"/>
        <end position="208"/>
    </location>
</feature>
<dbReference type="PROSITE" id="PS51746">
    <property type="entry name" value="PPM_2"/>
    <property type="match status" value="1"/>
</dbReference>
<keyword evidence="9" id="KW-0460">Magnesium</keyword>
<evidence type="ECO:0000256" key="4">
    <source>
        <dbReference type="ARBA" id="ARBA00022723"/>
    </source>
</evidence>
<dbReference type="PANTHER" id="PTHR43156">
    <property type="entry name" value="STAGE II SPORULATION PROTEIN E-RELATED"/>
    <property type="match status" value="1"/>
</dbReference>
<dbReference type="SUPFAM" id="SSF55781">
    <property type="entry name" value="GAF domain-like"/>
    <property type="match status" value="1"/>
</dbReference>
<dbReference type="GO" id="GO:0005524">
    <property type="term" value="F:ATP binding"/>
    <property type="evidence" value="ECO:0007669"/>
    <property type="project" value="UniProtKB-KW"/>
</dbReference>
<evidence type="ECO:0000256" key="14">
    <source>
        <dbReference type="ARBA" id="ARBA00075117"/>
    </source>
</evidence>
<proteinExistence type="predicted"/>
<evidence type="ECO:0000259" key="16">
    <source>
        <dbReference type="PROSITE" id="PS50112"/>
    </source>
</evidence>
<protein>
    <recommendedName>
        <fullName evidence="1">protein-serine/threonine phosphatase</fullName>
        <ecNumber evidence="1">3.1.3.16</ecNumber>
    </recommendedName>
    <alternativeName>
        <fullName evidence="15">Protein-serine/threonine phosphatase</fullName>
    </alternativeName>
    <alternativeName>
        <fullName evidence="14">Serine/threonine-protein kinase</fullName>
    </alternativeName>
</protein>
<sequence>MTAGSFESAGGGYAPEPPRPTGLLDVLSVAAVVVDADGRVVFWTPQAEELFGYTADEALGTHATRLFIHPEQLPAVTQLFTEVLETGRSWAGTFPVRHKDGSTRLTEFRNMRLLDDLGDVYALGIAADHSLLQRVETDLALCERLINQSPIGIALLDPDLRYLLVNPALERIDATPAEDHVGRRLRETLPLPDIDTIESSLRQVLTTGTPLLDQYHVGRPPADPENEHAWSLSFYRLEDPGGRVLGAAISFVDVTERHRAAAEADRARRRLALIADASTRVGTSLEVDRTAHELAEVATPELADVVAVDILDSALACRRNRKPDNGPELFRALALKAAYPSVALRAADPPGDLAAYDGDRLVTLCVHTGRPILVRHVGEQDLPRIARDDEATALLARAGVHSYLAVPLIAHGEVLGALDLKRTRNPVPFDQDDVVLASELASRAAVAIDNARWFQSVRNTALTLQRSLLPDHPPHHTGLELASRYQPAQATSEVGGDWYDVIPLEDDKTALVVGDVMGNGIDAAATMGRLRTATCAYADLDLEPGSVLQHLDKITCDLEHYIVTCLYAVYDPRTGQCHIANAGHMPPALARPGRAPELLELPAGAPLGVGGIPFETTTVELSPGDLLVLYTDGLVETRLHPIDDRLNVLLGFLDEPRRPLEETCDLLLYGLRHPDDHDDVALLVARVL</sequence>
<dbReference type="InterPro" id="IPR052016">
    <property type="entry name" value="Bact_Sigma-Reg"/>
</dbReference>
<gene>
    <name evidence="18" type="ORF">OG477_07300</name>
</gene>
<dbReference type="GO" id="GO:0046872">
    <property type="term" value="F:metal ion binding"/>
    <property type="evidence" value="ECO:0007669"/>
    <property type="project" value="UniProtKB-KW"/>
</dbReference>
<accession>A0AAU1HT33</accession>
<keyword evidence="3" id="KW-0808">Transferase</keyword>
<dbReference type="Pfam" id="PF01590">
    <property type="entry name" value="GAF"/>
    <property type="match status" value="1"/>
</dbReference>
<dbReference type="AlphaFoldDB" id="A0AAU1HT33"/>
<dbReference type="PANTHER" id="PTHR43156:SF2">
    <property type="entry name" value="STAGE II SPORULATION PROTEIN E"/>
    <property type="match status" value="1"/>
</dbReference>
<comment type="function">
    <text evidence="13">Primarily acts as an independent SigF regulator that is sensitive to the osmosensory signal, mediating the cross talk of PknD with the SigF regulon. Possesses both phosphatase and kinase activities. The kinase domain functions as a classic anti-sigma factor-like kinase to phosphorylate the anti-anti-sigma factor domain at the canonical regulatory site, and the phosphatase domain antagonizes this activity.</text>
</comment>
<evidence type="ECO:0000256" key="2">
    <source>
        <dbReference type="ARBA" id="ARBA00022553"/>
    </source>
</evidence>
<evidence type="ECO:0000256" key="8">
    <source>
        <dbReference type="ARBA" id="ARBA00022840"/>
    </source>
</evidence>
<dbReference type="FunFam" id="3.30.450.40:FF:000035">
    <property type="entry name" value="PAS sensor protein"/>
    <property type="match status" value="1"/>
</dbReference>
<keyword evidence="4" id="KW-0479">Metal-binding</keyword>
<dbReference type="InterPro" id="IPR036457">
    <property type="entry name" value="PPM-type-like_dom_sf"/>
</dbReference>
<dbReference type="Gene3D" id="3.30.450.40">
    <property type="match status" value="1"/>
</dbReference>
<evidence type="ECO:0000256" key="5">
    <source>
        <dbReference type="ARBA" id="ARBA00022741"/>
    </source>
</evidence>
<dbReference type="SUPFAM" id="SSF55785">
    <property type="entry name" value="PYP-like sensor domain (PAS domain)"/>
    <property type="match status" value="2"/>
</dbReference>
<dbReference type="Gene3D" id="3.30.450.20">
    <property type="entry name" value="PAS domain"/>
    <property type="match status" value="2"/>
</dbReference>
<dbReference type="InterPro" id="IPR013656">
    <property type="entry name" value="PAS_4"/>
</dbReference>
<keyword evidence="6" id="KW-0418">Kinase</keyword>
<evidence type="ECO:0000259" key="17">
    <source>
        <dbReference type="PROSITE" id="PS51746"/>
    </source>
</evidence>
<keyword evidence="7" id="KW-0378">Hydrolase</keyword>
<evidence type="ECO:0000256" key="15">
    <source>
        <dbReference type="ARBA" id="ARBA00081350"/>
    </source>
</evidence>
<evidence type="ECO:0000256" key="13">
    <source>
        <dbReference type="ARBA" id="ARBA00056274"/>
    </source>
</evidence>
<dbReference type="SUPFAM" id="SSF81606">
    <property type="entry name" value="PP2C-like"/>
    <property type="match status" value="1"/>
</dbReference>
<dbReference type="NCBIfam" id="TIGR00229">
    <property type="entry name" value="sensory_box"/>
    <property type="match status" value="1"/>
</dbReference>
<evidence type="ECO:0000256" key="11">
    <source>
        <dbReference type="ARBA" id="ARBA00023211"/>
    </source>
</evidence>
<feature type="domain" description="PPM-type phosphatase" evidence="17">
    <location>
        <begin position="482"/>
        <end position="687"/>
    </location>
</feature>
<dbReference type="EMBL" id="CP108140">
    <property type="protein sequence ID" value="WTP85171.1"/>
    <property type="molecule type" value="Genomic_DNA"/>
</dbReference>
<evidence type="ECO:0000313" key="18">
    <source>
        <dbReference type="EMBL" id="WTP85171.1"/>
    </source>
</evidence>
<dbReference type="SMART" id="SM00091">
    <property type="entry name" value="PAS"/>
    <property type="match status" value="2"/>
</dbReference>
<evidence type="ECO:0000256" key="10">
    <source>
        <dbReference type="ARBA" id="ARBA00022912"/>
    </source>
</evidence>